<feature type="transmembrane region" description="Helical" evidence="8">
    <location>
        <begin position="144"/>
        <end position="162"/>
    </location>
</feature>
<dbReference type="AlphaFoldDB" id="A0A814EYN4"/>
<evidence type="ECO:0000313" key="9">
    <source>
        <dbReference type="EMBL" id="CAF0978655.1"/>
    </source>
</evidence>
<evidence type="ECO:0000256" key="5">
    <source>
        <dbReference type="ARBA" id="ARBA00022692"/>
    </source>
</evidence>
<keyword evidence="5 8" id="KW-0812">Transmembrane</keyword>
<dbReference type="GO" id="GO:0005886">
    <property type="term" value="C:plasma membrane"/>
    <property type="evidence" value="ECO:0007669"/>
    <property type="project" value="UniProtKB-SubCell"/>
</dbReference>
<dbReference type="EMBL" id="CAJNOT010000428">
    <property type="protein sequence ID" value="CAF0978655.1"/>
    <property type="molecule type" value="Genomic_DNA"/>
</dbReference>
<name>A0A814EYN4_9BILA</name>
<feature type="transmembrane region" description="Helical" evidence="8">
    <location>
        <begin position="354"/>
        <end position="379"/>
    </location>
</feature>
<keyword evidence="6 8" id="KW-1133">Transmembrane helix</keyword>
<feature type="transmembrane region" description="Helical" evidence="8">
    <location>
        <begin position="226"/>
        <end position="247"/>
    </location>
</feature>
<feature type="transmembrane region" description="Helical" evidence="8">
    <location>
        <begin position="190"/>
        <end position="214"/>
    </location>
</feature>
<dbReference type="InterPro" id="IPR007272">
    <property type="entry name" value="Sulf_transp_TsuA/YedE"/>
</dbReference>
<feature type="transmembrane region" description="Helical" evidence="8">
    <location>
        <begin position="112"/>
        <end position="137"/>
    </location>
</feature>
<evidence type="ECO:0000256" key="8">
    <source>
        <dbReference type="SAM" id="Phobius"/>
    </source>
</evidence>
<evidence type="ECO:0000256" key="4">
    <source>
        <dbReference type="ARBA" id="ARBA00022519"/>
    </source>
</evidence>
<comment type="subcellular location">
    <subcellularLocation>
        <location evidence="1">Cell inner membrane</location>
        <topology evidence="1">Multi-pass membrane protein</topology>
    </subcellularLocation>
</comment>
<gene>
    <name evidence="9" type="ORF">ZHD862_LOCUS11387</name>
</gene>
<accession>A0A814EYN4</accession>
<keyword evidence="4" id="KW-0997">Cell inner membrane</keyword>
<reference evidence="9" key="1">
    <citation type="submission" date="2021-02" db="EMBL/GenBank/DDBJ databases">
        <authorList>
            <person name="Nowell W R."/>
        </authorList>
    </citation>
    <scope>NUCLEOTIDE SEQUENCE</scope>
</reference>
<keyword evidence="7 8" id="KW-0472">Membrane</keyword>
<evidence type="ECO:0000256" key="3">
    <source>
        <dbReference type="ARBA" id="ARBA00022475"/>
    </source>
</evidence>
<feature type="transmembrane region" description="Helical" evidence="8">
    <location>
        <begin position="25"/>
        <end position="45"/>
    </location>
</feature>
<comment type="caution">
    <text evidence="9">The sequence shown here is derived from an EMBL/GenBank/DDBJ whole genome shotgun (WGS) entry which is preliminary data.</text>
</comment>
<feature type="transmembrane region" description="Helical" evidence="8">
    <location>
        <begin position="323"/>
        <end position="342"/>
    </location>
</feature>
<evidence type="ECO:0000256" key="6">
    <source>
        <dbReference type="ARBA" id="ARBA00022989"/>
    </source>
</evidence>
<evidence type="ECO:0000256" key="2">
    <source>
        <dbReference type="ARBA" id="ARBA00022448"/>
    </source>
</evidence>
<keyword evidence="2" id="KW-0813">Transport</keyword>
<dbReference type="PANTHER" id="PTHR30574">
    <property type="entry name" value="INNER MEMBRANE PROTEIN YEDE"/>
    <property type="match status" value="1"/>
</dbReference>
<evidence type="ECO:0000313" key="10">
    <source>
        <dbReference type="Proteomes" id="UP000663864"/>
    </source>
</evidence>
<evidence type="ECO:0000256" key="7">
    <source>
        <dbReference type="ARBA" id="ARBA00023136"/>
    </source>
</evidence>
<sequence>MSTNNESNSIQNSDKSKNAKLSNRINIPIQIVSSIVLGIIFGFLMNKGSVCLSTIIRRQMLFARVAMLKMFFSAIGTSMLSIALLTLIDESTYRNVLNGFIKRNERIDVPHLITGGCLMGVGMVLAGSCPGTIFVQIGAGLRNALITALGGMCGVLFYYLFLQKRLTKHEVPKSSIALQQLPDLMGVKRIHLNLIFGVTLISIAFILEYFFTYTYGLMISSEFQKLTGWSAAVCGIGVGLLQLFFMILFQKSLGISTAFSVLVAQLCRIPVFKQLIPSLESFTYGIQNIVTLLFAFGAVVGSFMSTVSGNQFPLNERYGATPWNSFFGGFLLLVGARCAGGCTSGQGISGVSHLLVGSLIATASIFAGGISFAVSYGLITGDWQFHNL</sequence>
<dbReference type="PANTHER" id="PTHR30574:SF1">
    <property type="entry name" value="SULPHUR TRANSPORT DOMAIN-CONTAINING PROTEIN"/>
    <property type="match status" value="1"/>
</dbReference>
<feature type="transmembrane region" description="Helical" evidence="8">
    <location>
        <begin position="284"/>
        <end position="303"/>
    </location>
</feature>
<feature type="transmembrane region" description="Helical" evidence="8">
    <location>
        <begin position="66"/>
        <end position="88"/>
    </location>
</feature>
<evidence type="ECO:0008006" key="11">
    <source>
        <dbReference type="Google" id="ProtNLM"/>
    </source>
</evidence>
<organism evidence="9 10">
    <name type="scientific">Rotaria sordida</name>
    <dbReference type="NCBI Taxonomy" id="392033"/>
    <lineage>
        <taxon>Eukaryota</taxon>
        <taxon>Metazoa</taxon>
        <taxon>Spiralia</taxon>
        <taxon>Gnathifera</taxon>
        <taxon>Rotifera</taxon>
        <taxon>Eurotatoria</taxon>
        <taxon>Bdelloidea</taxon>
        <taxon>Philodinida</taxon>
        <taxon>Philodinidae</taxon>
        <taxon>Rotaria</taxon>
    </lineage>
</organism>
<dbReference type="Pfam" id="PF04143">
    <property type="entry name" value="Sulf_transp"/>
    <property type="match status" value="1"/>
</dbReference>
<proteinExistence type="predicted"/>
<protein>
    <recommendedName>
        <fullName evidence="11">Sulphur transport domain-containing protein</fullName>
    </recommendedName>
</protein>
<keyword evidence="3" id="KW-1003">Cell membrane</keyword>
<dbReference type="Proteomes" id="UP000663864">
    <property type="component" value="Unassembled WGS sequence"/>
</dbReference>
<evidence type="ECO:0000256" key="1">
    <source>
        <dbReference type="ARBA" id="ARBA00004429"/>
    </source>
</evidence>